<dbReference type="AlphaFoldDB" id="Q8H838"/>
<dbReference type="InterPro" id="IPR012337">
    <property type="entry name" value="RNaseH-like_sf"/>
</dbReference>
<reference evidence="3" key="1">
    <citation type="journal article" date="2005" name="Nature">
        <title>The map-based sequence of the rice genome.</title>
        <authorList>
            <consortium name="International rice genome sequencing project (IRGSP)"/>
            <person name="Matsumoto T."/>
            <person name="Wu J."/>
            <person name="Kanamori H."/>
            <person name="Katayose Y."/>
            <person name="Fujisawa M."/>
            <person name="Namiki N."/>
            <person name="Mizuno H."/>
            <person name="Yamamoto K."/>
            <person name="Antonio B.A."/>
            <person name="Baba T."/>
            <person name="Sakata K."/>
            <person name="Nagamura Y."/>
            <person name="Aoki H."/>
            <person name="Arikawa K."/>
            <person name="Arita K."/>
            <person name="Bito T."/>
            <person name="Chiden Y."/>
            <person name="Fujitsuka N."/>
            <person name="Fukunaka R."/>
            <person name="Hamada M."/>
            <person name="Harada C."/>
            <person name="Hayashi A."/>
            <person name="Hijishita S."/>
            <person name="Honda M."/>
            <person name="Hosokawa S."/>
            <person name="Ichikawa Y."/>
            <person name="Idonuma A."/>
            <person name="Iijima M."/>
            <person name="Ikeda M."/>
            <person name="Ikeno M."/>
            <person name="Ito K."/>
            <person name="Ito S."/>
            <person name="Ito T."/>
            <person name="Ito Y."/>
            <person name="Ito Y."/>
            <person name="Iwabuchi A."/>
            <person name="Kamiya K."/>
            <person name="Karasawa W."/>
            <person name="Kurita K."/>
            <person name="Katagiri S."/>
            <person name="Kikuta A."/>
            <person name="Kobayashi H."/>
            <person name="Kobayashi N."/>
            <person name="Machita K."/>
            <person name="Maehara T."/>
            <person name="Masukawa M."/>
            <person name="Mizubayashi T."/>
            <person name="Mukai Y."/>
            <person name="Nagasaki H."/>
            <person name="Nagata Y."/>
            <person name="Naito S."/>
            <person name="Nakashima M."/>
            <person name="Nakama Y."/>
            <person name="Nakamichi Y."/>
            <person name="Nakamura M."/>
            <person name="Meguro A."/>
            <person name="Negishi M."/>
            <person name="Ohta I."/>
            <person name="Ohta T."/>
            <person name="Okamoto M."/>
            <person name="Ono N."/>
            <person name="Saji S."/>
            <person name="Sakaguchi M."/>
            <person name="Sakai K."/>
            <person name="Shibata M."/>
            <person name="Shimokawa T."/>
            <person name="Song J."/>
            <person name="Takazaki Y."/>
            <person name="Terasawa K."/>
            <person name="Tsugane M."/>
            <person name="Tsuji K."/>
            <person name="Ueda S."/>
            <person name="Waki K."/>
            <person name="Yamagata H."/>
            <person name="Yamamoto M."/>
            <person name="Yamamoto S."/>
            <person name="Yamane H."/>
            <person name="Yoshiki S."/>
            <person name="Yoshihara R."/>
            <person name="Yukawa K."/>
            <person name="Zhong H."/>
            <person name="Yano M."/>
            <person name="Yuan Q."/>
            <person name="Ouyang S."/>
            <person name="Liu J."/>
            <person name="Jones K.M."/>
            <person name="Gansberger K."/>
            <person name="Moffat K."/>
            <person name="Hill J."/>
            <person name="Bera J."/>
            <person name="Fadrosh D."/>
            <person name="Jin S."/>
            <person name="Johri S."/>
            <person name="Kim M."/>
            <person name="Overton L."/>
            <person name="Reardon M."/>
            <person name="Tsitrin T."/>
            <person name="Vuong H."/>
            <person name="Weaver B."/>
            <person name="Ciecko A."/>
            <person name="Tallon L."/>
            <person name="Jackson J."/>
            <person name="Pai G."/>
            <person name="Aken S.V."/>
            <person name="Utterback T."/>
            <person name="Reidmuller S."/>
            <person name="Feldblyum T."/>
            <person name="Hsiao J."/>
            <person name="Zismann V."/>
            <person name="Iobst S."/>
            <person name="de Vazeille A.R."/>
            <person name="Buell C.R."/>
            <person name="Ying K."/>
            <person name="Li Y."/>
            <person name="Lu T."/>
            <person name="Huang Y."/>
            <person name="Zhao Q."/>
            <person name="Feng Q."/>
            <person name="Zhang L."/>
            <person name="Zhu J."/>
            <person name="Weng Q."/>
            <person name="Mu J."/>
            <person name="Lu Y."/>
            <person name="Fan D."/>
            <person name="Liu Y."/>
            <person name="Guan J."/>
            <person name="Zhang Y."/>
            <person name="Yu S."/>
            <person name="Liu X."/>
            <person name="Zhang Y."/>
            <person name="Hong G."/>
            <person name="Han B."/>
            <person name="Choisne N."/>
            <person name="Demange N."/>
            <person name="Orjeda G."/>
            <person name="Samain S."/>
            <person name="Cattolico L."/>
            <person name="Pelletier E."/>
            <person name="Couloux A."/>
            <person name="Segurens B."/>
            <person name="Wincker P."/>
            <person name="D'Hont A."/>
            <person name="Scarpelli C."/>
            <person name="Weissenbach J."/>
            <person name="Salanoubat M."/>
            <person name="Quetier F."/>
            <person name="Yu Y."/>
            <person name="Kim H.R."/>
            <person name="Rambo T."/>
            <person name="Currie J."/>
            <person name="Collura K."/>
            <person name="Luo M."/>
            <person name="Yang T."/>
            <person name="Ammiraju J.S.S."/>
            <person name="Engler F."/>
            <person name="Soderlund C."/>
            <person name="Wing R.A."/>
            <person name="Palmer L.E."/>
            <person name="de la Bastide M."/>
            <person name="Spiegel L."/>
            <person name="Nascimento L."/>
            <person name="Zutavern T."/>
            <person name="O'Shaughnessy A."/>
            <person name="Dike S."/>
            <person name="Dedhia N."/>
            <person name="Preston R."/>
            <person name="Balija V."/>
            <person name="McCombie W.R."/>
            <person name="Chow T."/>
            <person name="Chen H."/>
            <person name="Chung M."/>
            <person name="Chen C."/>
            <person name="Shaw J."/>
            <person name="Wu H."/>
            <person name="Hsiao K."/>
            <person name="Chao Y."/>
            <person name="Chu M."/>
            <person name="Cheng C."/>
            <person name="Hour A."/>
            <person name="Lee P."/>
            <person name="Lin S."/>
            <person name="Lin Y."/>
            <person name="Liou J."/>
            <person name="Liu S."/>
            <person name="Hsing Y."/>
            <person name="Raghuvanshi S."/>
            <person name="Mohanty A."/>
            <person name="Bharti A.K."/>
            <person name="Gaur A."/>
            <person name="Gupta V."/>
            <person name="Kumar D."/>
            <person name="Ravi V."/>
            <person name="Vij S."/>
            <person name="Kapur A."/>
            <person name="Khurana P."/>
            <person name="Khurana P."/>
            <person name="Khurana J.P."/>
            <person name="Tyagi A.K."/>
            <person name="Gaikwad K."/>
            <person name="Singh A."/>
            <person name="Dalal V."/>
            <person name="Srivastava S."/>
            <person name="Dixit A."/>
            <person name="Pal A.K."/>
            <person name="Ghazi I.A."/>
            <person name="Yadav M."/>
            <person name="Pandit A."/>
            <person name="Bhargava A."/>
            <person name="Sureshbabu K."/>
            <person name="Batra K."/>
            <person name="Sharma T.R."/>
            <person name="Mohapatra T."/>
            <person name="Singh N.K."/>
            <person name="Messing J."/>
            <person name="Nelson A.B."/>
            <person name="Fuks G."/>
            <person name="Kavchok S."/>
            <person name="Keizer G."/>
            <person name="Linton E."/>
            <person name="Llaca V."/>
            <person name="Song R."/>
            <person name="Tanyolac B."/>
            <person name="Young S."/>
            <person name="Ho-Il K."/>
            <person name="Hahn J.H."/>
            <person name="Sangsakoo G."/>
            <person name="Vanavichit A."/>
            <person name="de Mattos Luiz.A.T."/>
            <person name="Zimmer P.D."/>
            <person name="Malone G."/>
            <person name="Dellagostin O."/>
            <person name="de Oliveira A.C."/>
            <person name="Bevan M."/>
            <person name="Bancroft I."/>
            <person name="Minx P."/>
            <person name="Cordum H."/>
            <person name="Wilson R."/>
            <person name="Cheng Z."/>
            <person name="Jin W."/>
            <person name="Jiang J."/>
            <person name="Leong S.A."/>
            <person name="Iwama H."/>
            <person name="Gojobori T."/>
            <person name="Itoh T."/>
            <person name="Niimura Y."/>
            <person name="Fujii Y."/>
            <person name="Habara T."/>
            <person name="Sakai H."/>
            <person name="Sato Y."/>
            <person name="Wilson G."/>
            <person name="Kumar K."/>
            <person name="McCouch S."/>
            <person name="Juretic N."/>
            <person name="Hoen D."/>
            <person name="Wright S."/>
            <person name="Bruskiewich R."/>
            <person name="Bureau T."/>
            <person name="Miyao A."/>
            <person name="Hirochika H."/>
            <person name="Nishikawa T."/>
            <person name="Kadowaki K."/>
            <person name="Sugiura M."/>
            <person name="Burr B."/>
            <person name="Sasaki T."/>
        </authorList>
    </citation>
    <scope>NUCLEOTIDE SEQUENCE [LARGE SCALE GENOMIC DNA]</scope>
    <source>
        <strain evidence="3">cv. Nipponbare</strain>
    </source>
</reference>
<dbReference type="Proteomes" id="UP000000763">
    <property type="component" value="Chromosome 10"/>
</dbReference>
<dbReference type="EMBL" id="AC104615">
    <property type="protein sequence ID" value="AAN16330.1"/>
    <property type="molecule type" value="Genomic_DNA"/>
</dbReference>
<dbReference type="SUPFAM" id="SSF50630">
    <property type="entry name" value="Acid proteases"/>
    <property type="match status" value="1"/>
</dbReference>
<dbReference type="GO" id="GO:0004523">
    <property type="term" value="F:RNA-DNA hybrid ribonuclease activity"/>
    <property type="evidence" value="ECO:0007669"/>
    <property type="project" value="InterPro"/>
</dbReference>
<gene>
    <name evidence="2" type="primary">OSJNBa0056A15.8</name>
</gene>
<dbReference type="CDD" id="cd00303">
    <property type="entry name" value="retropepsin_like"/>
    <property type="match status" value="1"/>
</dbReference>
<proteinExistence type="predicted"/>
<dbReference type="Gene3D" id="2.40.70.10">
    <property type="entry name" value="Acid Proteases"/>
    <property type="match status" value="1"/>
</dbReference>
<dbReference type="PANTHER" id="PTHR48475:SF2">
    <property type="entry name" value="RIBONUCLEASE H"/>
    <property type="match status" value="1"/>
</dbReference>
<sequence length="626" mass="71241">MKEQFGLKLKDAGTCIGTPIMSGLKGFHYLTDTRQQIQLAIEGGKIKFTDSKKPMKVDGNPFPVNMVHTSGRTANEGKHRSSQLNLARIINKYQRRHDKQQERHFEEKDGGFDPHWDCEFFRFCWNEGMRLPSIEDCPGCSDNAGSLSRSYNRGNRLSQKRVSVHQRERFQKVQEINHWLKKTKQEWLVKSKVTTADEVEADKVKRLIKGKTVACTLVNMVFMLPAEFKAKQADVDDVEEASARLILSPEQAIFEKPEGTENQHLKPLYVNGFVNGKPMSKMMVDGGAAVNLMPYAIFRKLGKNTDDLIKTNMILKDFGGNPSETKGVLNVELTISSKTVPTTQLKMESPNYYFDGVVEGSNVYTKNTVDDLDDKQGHGFMSADDLEEVDIGPGDRPRPIFISKNLFAEFRTMLIELLKEYRDCFAWEYYEMPGLSRLIVEHRLPIKPGFKPHQQPPRRCKAQMYDAIKAEITRLYDAVLKGLQLLKEVEANAMEIMGDSLLVINQLAGEYECKNDVLMIYNEKCRELMNSFRPVTLKYVSREQNVEANNLAQGASGYKPMMKDIEVELAAITADDWRVFLADNVRGLLPILQRMSGLPEIWSNSDSTSVGYESYYQAMAIQRMGN</sequence>
<organism evidence="2 3">
    <name type="scientific">Oryza sativa subsp. japonica</name>
    <name type="common">Rice</name>
    <dbReference type="NCBI Taxonomy" id="39947"/>
    <lineage>
        <taxon>Eukaryota</taxon>
        <taxon>Viridiplantae</taxon>
        <taxon>Streptophyta</taxon>
        <taxon>Embryophyta</taxon>
        <taxon>Tracheophyta</taxon>
        <taxon>Spermatophyta</taxon>
        <taxon>Magnoliopsida</taxon>
        <taxon>Liliopsida</taxon>
        <taxon>Poales</taxon>
        <taxon>Poaceae</taxon>
        <taxon>BOP clade</taxon>
        <taxon>Oryzoideae</taxon>
        <taxon>Oryzeae</taxon>
        <taxon>Oryzinae</taxon>
        <taxon>Oryza</taxon>
        <taxon>Oryza sativa</taxon>
    </lineage>
</organism>
<dbReference type="InterPro" id="IPR036397">
    <property type="entry name" value="RNaseH_sf"/>
</dbReference>
<reference evidence="3" key="2">
    <citation type="journal article" date="2008" name="Nucleic Acids Res.">
        <title>The rice annotation project database (RAP-DB): 2008 update.</title>
        <authorList>
            <consortium name="The rice annotation project (RAP)"/>
        </authorList>
    </citation>
    <scope>GENOME REANNOTATION</scope>
    <source>
        <strain evidence="3">cv. Nipponbare</strain>
    </source>
</reference>
<dbReference type="CDD" id="cd09279">
    <property type="entry name" value="RNase_HI_like"/>
    <property type="match status" value="1"/>
</dbReference>
<accession>Q8H838</accession>
<protein>
    <submittedName>
        <fullName evidence="2">Polyprotein</fullName>
    </submittedName>
</protein>
<name>Q8H838_ORYSJ</name>
<evidence type="ECO:0000259" key="1">
    <source>
        <dbReference type="Pfam" id="PF13456"/>
    </source>
</evidence>
<dbReference type="Pfam" id="PF13456">
    <property type="entry name" value="RVT_3"/>
    <property type="match status" value="1"/>
</dbReference>
<dbReference type="PANTHER" id="PTHR48475">
    <property type="entry name" value="RIBONUCLEASE H"/>
    <property type="match status" value="1"/>
</dbReference>
<dbReference type="Gene3D" id="3.30.420.10">
    <property type="entry name" value="Ribonuclease H-like superfamily/Ribonuclease H"/>
    <property type="match status" value="1"/>
</dbReference>
<dbReference type="InterPro" id="IPR002156">
    <property type="entry name" value="RNaseH_domain"/>
</dbReference>
<dbReference type="SUPFAM" id="SSF53098">
    <property type="entry name" value="Ribonuclease H-like"/>
    <property type="match status" value="1"/>
</dbReference>
<feature type="domain" description="RNase H type-1" evidence="1">
    <location>
        <begin position="476"/>
        <end position="553"/>
    </location>
</feature>
<evidence type="ECO:0000313" key="2">
    <source>
        <dbReference type="EMBL" id="AAN16330.1"/>
    </source>
</evidence>
<dbReference type="InterPro" id="IPR021109">
    <property type="entry name" value="Peptidase_aspartic_dom_sf"/>
</dbReference>
<evidence type="ECO:0000313" key="3">
    <source>
        <dbReference type="Proteomes" id="UP000000763"/>
    </source>
</evidence>
<dbReference type="GO" id="GO:0003676">
    <property type="term" value="F:nucleic acid binding"/>
    <property type="evidence" value="ECO:0007669"/>
    <property type="project" value="InterPro"/>
</dbReference>